<sequence length="411" mass="42605">MNAHPSPEPCPSPQADPAPAKGSALEVLGAFLKLGLTSFGGPVAHLGYFHTEFVLRRRWIDERAYADLVALCQFLPGPASSQVGMALGLGRAGWWGALAAWLGFTLPSALLLMLLALGMSQWTGLATSGAVHGLKVVAVAVVAQAVWGMARALCPDRLRAAWAIAAALLVLAVPSTYGQLAAIVLGAVLGRWVLKLGPLPAAQHQHYGVSNRVGSCLLLVYAVLLGLSPWLIAAYGGSLLAIASQVFQAGALVFGGGHVVLPLLQASLVPGGLVSNDILLAGYGAAQAVPGPLFTFAAYLGAAMPAPWGGWWAGLALLLAVFLPGLLLVAGVLPYWESLRQRAGVQRAMAGINASVVGVLLAALYDPVWTSAIHSRLDFGLALAAFGLLVLARLSALWVVVGAALCGWWFF</sequence>
<protein>
    <submittedName>
        <fullName evidence="8">Chromate efflux transporter</fullName>
    </submittedName>
</protein>
<evidence type="ECO:0000256" key="1">
    <source>
        <dbReference type="ARBA" id="ARBA00004651"/>
    </source>
</evidence>
<dbReference type="PANTHER" id="PTHR33567">
    <property type="entry name" value="CHROMATE ION TRANSPORTER (EUROFUNG)"/>
    <property type="match status" value="1"/>
</dbReference>
<feature type="transmembrane region" description="Helical" evidence="7">
    <location>
        <begin position="311"/>
        <end position="336"/>
    </location>
</feature>
<keyword evidence="5 7" id="KW-1133">Transmembrane helix</keyword>
<gene>
    <name evidence="8" type="primary">chrA</name>
    <name evidence="8" type="ORF">N4T19_08420</name>
</gene>
<organism evidence="8 9">
    <name type="scientific">Comamonas squillarum</name>
    <dbReference type="NCBI Taxonomy" id="2977320"/>
    <lineage>
        <taxon>Bacteria</taxon>
        <taxon>Pseudomonadati</taxon>
        <taxon>Pseudomonadota</taxon>
        <taxon>Betaproteobacteria</taxon>
        <taxon>Burkholderiales</taxon>
        <taxon>Comamonadaceae</taxon>
        <taxon>Comamonas</taxon>
    </lineage>
</organism>
<dbReference type="PANTHER" id="PTHR33567:SF3">
    <property type="entry name" value="CHROMATE ION TRANSPORTER (EUROFUNG)"/>
    <property type="match status" value="1"/>
</dbReference>
<dbReference type="EMBL" id="CP104377">
    <property type="protein sequence ID" value="UXC20118.1"/>
    <property type="molecule type" value="Genomic_DNA"/>
</dbReference>
<keyword evidence="9" id="KW-1185">Reference proteome</keyword>
<feature type="transmembrane region" description="Helical" evidence="7">
    <location>
        <begin position="162"/>
        <end position="194"/>
    </location>
</feature>
<keyword evidence="6 7" id="KW-0472">Membrane</keyword>
<comment type="subcellular location">
    <subcellularLocation>
        <location evidence="1">Cell membrane</location>
        <topology evidence="1">Multi-pass membrane protein</topology>
    </subcellularLocation>
</comment>
<dbReference type="PIRSF" id="PIRSF004810">
    <property type="entry name" value="ChrA"/>
    <property type="match status" value="1"/>
</dbReference>
<feature type="transmembrane region" description="Helical" evidence="7">
    <location>
        <begin position="94"/>
        <end position="117"/>
    </location>
</feature>
<feature type="transmembrane region" description="Helical" evidence="7">
    <location>
        <begin position="215"/>
        <end position="235"/>
    </location>
</feature>
<proteinExistence type="inferred from homology"/>
<keyword evidence="4 7" id="KW-0812">Transmembrane</keyword>
<evidence type="ECO:0000313" key="9">
    <source>
        <dbReference type="Proteomes" id="UP001058290"/>
    </source>
</evidence>
<dbReference type="RefSeq" id="WP_260719895.1">
    <property type="nucleotide sequence ID" value="NZ_CP104377.1"/>
</dbReference>
<name>A0ABY6A361_9BURK</name>
<dbReference type="Proteomes" id="UP001058290">
    <property type="component" value="Chromosome"/>
</dbReference>
<accession>A0ABY6A361</accession>
<dbReference type="NCBIfam" id="TIGR00937">
    <property type="entry name" value="2A51"/>
    <property type="match status" value="1"/>
</dbReference>
<feature type="transmembrane region" description="Helical" evidence="7">
    <location>
        <begin position="247"/>
        <end position="266"/>
    </location>
</feature>
<dbReference type="InterPro" id="IPR003370">
    <property type="entry name" value="Chromate_transpt"/>
</dbReference>
<evidence type="ECO:0000256" key="2">
    <source>
        <dbReference type="ARBA" id="ARBA00005262"/>
    </source>
</evidence>
<comment type="similarity">
    <text evidence="2">Belongs to the chromate ion transporter (CHR) (TC 2.A.51) family.</text>
</comment>
<evidence type="ECO:0000256" key="6">
    <source>
        <dbReference type="ARBA" id="ARBA00023136"/>
    </source>
</evidence>
<dbReference type="InterPro" id="IPR014047">
    <property type="entry name" value="Chr_Tranpt_l_chain"/>
</dbReference>
<evidence type="ECO:0000313" key="8">
    <source>
        <dbReference type="EMBL" id="UXC20118.1"/>
    </source>
</evidence>
<evidence type="ECO:0000256" key="5">
    <source>
        <dbReference type="ARBA" id="ARBA00022989"/>
    </source>
</evidence>
<evidence type="ECO:0000256" key="3">
    <source>
        <dbReference type="ARBA" id="ARBA00022475"/>
    </source>
</evidence>
<evidence type="ECO:0000256" key="7">
    <source>
        <dbReference type="SAM" id="Phobius"/>
    </source>
</evidence>
<reference evidence="8" key="1">
    <citation type="submission" date="2022-09" db="EMBL/GenBank/DDBJ databases">
        <title>Bacterial diversity in gut of crayfish and pufferfish.</title>
        <authorList>
            <person name="Huang Y."/>
        </authorList>
    </citation>
    <scope>NUCLEOTIDE SEQUENCE</scope>
    <source>
        <strain evidence="8">PR12</strain>
    </source>
</reference>
<feature type="transmembrane region" description="Helical" evidence="7">
    <location>
        <begin position="348"/>
        <end position="365"/>
    </location>
</feature>
<dbReference type="Pfam" id="PF02417">
    <property type="entry name" value="Chromate_transp"/>
    <property type="match status" value="2"/>
</dbReference>
<feature type="transmembrane region" description="Helical" evidence="7">
    <location>
        <begin position="129"/>
        <end position="150"/>
    </location>
</feature>
<feature type="transmembrane region" description="Helical" evidence="7">
    <location>
        <begin position="385"/>
        <end position="410"/>
    </location>
</feature>
<evidence type="ECO:0000256" key="4">
    <source>
        <dbReference type="ARBA" id="ARBA00022692"/>
    </source>
</evidence>
<keyword evidence="3" id="KW-1003">Cell membrane</keyword>